<dbReference type="RefSeq" id="XP_018033008.1">
    <property type="nucleotide sequence ID" value="XM_018187853.1"/>
</dbReference>
<sequence>MQAKNMDTATVFLGAENECPAHTGLAPDVAKSPPVRCTLMECRVSENPVQYGMSSASDYLPNCAPPSGMYATSQHSEFAAFDPTSSSRFDLSPPTTVTGRVHTETAIPGASYVYHQTHAMLDTESAMLFSGDGYGPGMQSRDVAARNEGDKNKRWASGYFATQGIKREVNAEGLYECCVCGRTYRRRPCLRRHLRTVHEKPREKPNNAQRLQGQSMLARWC</sequence>
<evidence type="ECO:0000313" key="4">
    <source>
        <dbReference type="EMBL" id="OAG02643.1"/>
    </source>
</evidence>
<dbReference type="GO" id="GO:0008270">
    <property type="term" value="F:zinc ion binding"/>
    <property type="evidence" value="ECO:0007669"/>
    <property type="project" value="UniProtKB-KW"/>
</dbReference>
<keyword evidence="1" id="KW-0479">Metal-binding</keyword>
<dbReference type="InParanoid" id="A0A177C4T5"/>
<evidence type="ECO:0000259" key="3">
    <source>
        <dbReference type="PROSITE" id="PS50157"/>
    </source>
</evidence>
<dbReference type="EMBL" id="KV441555">
    <property type="protein sequence ID" value="OAG02643.1"/>
    <property type="molecule type" value="Genomic_DNA"/>
</dbReference>
<dbReference type="Gene3D" id="3.30.160.60">
    <property type="entry name" value="Classic Zinc Finger"/>
    <property type="match status" value="1"/>
</dbReference>
<dbReference type="PROSITE" id="PS50157">
    <property type="entry name" value="ZINC_FINGER_C2H2_2"/>
    <property type="match status" value="1"/>
</dbReference>
<dbReference type="InterPro" id="IPR036236">
    <property type="entry name" value="Znf_C2H2_sf"/>
</dbReference>
<keyword evidence="1" id="KW-0863">Zinc-finger</keyword>
<accession>A0A177C4T5</accession>
<keyword evidence="1" id="KW-0862">Zinc</keyword>
<dbReference type="PROSITE" id="PS00028">
    <property type="entry name" value="ZINC_FINGER_C2H2_1"/>
    <property type="match status" value="1"/>
</dbReference>
<organism evidence="4 5">
    <name type="scientific">Paraphaeosphaeria sporulosa</name>
    <dbReference type="NCBI Taxonomy" id="1460663"/>
    <lineage>
        <taxon>Eukaryota</taxon>
        <taxon>Fungi</taxon>
        <taxon>Dikarya</taxon>
        <taxon>Ascomycota</taxon>
        <taxon>Pezizomycotina</taxon>
        <taxon>Dothideomycetes</taxon>
        <taxon>Pleosporomycetidae</taxon>
        <taxon>Pleosporales</taxon>
        <taxon>Massarineae</taxon>
        <taxon>Didymosphaeriaceae</taxon>
        <taxon>Paraphaeosphaeria</taxon>
    </lineage>
</organism>
<dbReference type="Proteomes" id="UP000077069">
    <property type="component" value="Unassembled WGS sequence"/>
</dbReference>
<proteinExistence type="predicted"/>
<keyword evidence="5" id="KW-1185">Reference proteome</keyword>
<gene>
    <name evidence="4" type="ORF">CC84DRAFT_908142</name>
</gene>
<dbReference type="AlphaFoldDB" id="A0A177C4T5"/>
<dbReference type="SUPFAM" id="SSF57667">
    <property type="entry name" value="beta-beta-alpha zinc fingers"/>
    <property type="match status" value="1"/>
</dbReference>
<feature type="domain" description="C2H2-type" evidence="3">
    <location>
        <begin position="175"/>
        <end position="203"/>
    </location>
</feature>
<dbReference type="GeneID" id="28771339"/>
<dbReference type="InterPro" id="IPR013087">
    <property type="entry name" value="Znf_C2H2_type"/>
</dbReference>
<name>A0A177C4T5_9PLEO</name>
<feature type="region of interest" description="Disordered" evidence="2">
    <location>
        <begin position="199"/>
        <end position="221"/>
    </location>
</feature>
<protein>
    <recommendedName>
        <fullName evidence="3">C2H2-type domain-containing protein</fullName>
    </recommendedName>
</protein>
<feature type="compositionally biased region" description="Polar residues" evidence="2">
    <location>
        <begin position="206"/>
        <end position="215"/>
    </location>
</feature>
<reference evidence="4 5" key="1">
    <citation type="submission" date="2016-05" db="EMBL/GenBank/DDBJ databases">
        <title>Comparative analysis of secretome profiles of manganese(II)-oxidizing ascomycete fungi.</title>
        <authorList>
            <consortium name="DOE Joint Genome Institute"/>
            <person name="Zeiner C.A."/>
            <person name="Purvine S.O."/>
            <person name="Zink E.M."/>
            <person name="Wu S."/>
            <person name="Pasa-Tolic L."/>
            <person name="Chaput D.L."/>
            <person name="Haridas S."/>
            <person name="Grigoriev I.V."/>
            <person name="Santelli C.M."/>
            <person name="Hansel C.M."/>
        </authorList>
    </citation>
    <scope>NUCLEOTIDE SEQUENCE [LARGE SCALE GENOMIC DNA]</scope>
    <source>
        <strain evidence="4 5">AP3s5-JAC2a</strain>
    </source>
</reference>
<evidence type="ECO:0000313" key="5">
    <source>
        <dbReference type="Proteomes" id="UP000077069"/>
    </source>
</evidence>
<dbReference type="SMART" id="SM00355">
    <property type="entry name" value="ZnF_C2H2"/>
    <property type="match status" value="1"/>
</dbReference>
<evidence type="ECO:0000256" key="2">
    <source>
        <dbReference type="SAM" id="MobiDB-lite"/>
    </source>
</evidence>
<evidence type="ECO:0000256" key="1">
    <source>
        <dbReference type="PROSITE-ProRule" id="PRU00042"/>
    </source>
</evidence>